<dbReference type="AlphaFoldDB" id="A0A4Y8S2Z6"/>
<sequence length="112" mass="12334">MKGEADRVGLEWQAGRPKRSVARQSPACLPVGRAEGTALNISLRMLMCYRQLFAVDRFTDSLFLPMIAASPHRSAPGSAPRKDVEVNRINPSTAIYFKPLSCLRTASYLPNA</sequence>
<reference evidence="2 3" key="1">
    <citation type="journal article" date="2017" name="Int. J. Syst. Evol. Microbiol.">
        <title>Mucilaginibacterpsychrotolerans sp. nov., isolated from peatlands.</title>
        <authorList>
            <person name="Deng Y."/>
            <person name="Shen L."/>
            <person name="Xu B."/>
            <person name="Liu Y."/>
            <person name="Gu Z."/>
            <person name="Liu H."/>
            <person name="Zhou Y."/>
        </authorList>
    </citation>
    <scope>NUCLEOTIDE SEQUENCE [LARGE SCALE GENOMIC DNA]</scope>
    <source>
        <strain evidence="2 3">NH7-4</strain>
    </source>
</reference>
<evidence type="ECO:0000313" key="3">
    <source>
        <dbReference type="Proteomes" id="UP000297540"/>
    </source>
</evidence>
<comment type="caution">
    <text evidence="2">The sequence shown here is derived from an EMBL/GenBank/DDBJ whole genome shotgun (WGS) entry which is preliminary data.</text>
</comment>
<accession>A0A4Y8S2Z6</accession>
<keyword evidence="3" id="KW-1185">Reference proteome</keyword>
<dbReference type="EMBL" id="SOZE01000047">
    <property type="protein sequence ID" value="TFF33352.1"/>
    <property type="molecule type" value="Genomic_DNA"/>
</dbReference>
<organism evidence="2 3">
    <name type="scientific">Mucilaginibacter psychrotolerans</name>
    <dbReference type="NCBI Taxonomy" id="1524096"/>
    <lineage>
        <taxon>Bacteria</taxon>
        <taxon>Pseudomonadati</taxon>
        <taxon>Bacteroidota</taxon>
        <taxon>Sphingobacteriia</taxon>
        <taxon>Sphingobacteriales</taxon>
        <taxon>Sphingobacteriaceae</taxon>
        <taxon>Mucilaginibacter</taxon>
    </lineage>
</organism>
<dbReference type="Proteomes" id="UP000297540">
    <property type="component" value="Unassembled WGS sequence"/>
</dbReference>
<evidence type="ECO:0000256" key="1">
    <source>
        <dbReference type="SAM" id="MobiDB-lite"/>
    </source>
</evidence>
<dbReference type="RefSeq" id="WP_134737967.1">
    <property type="nucleotide sequence ID" value="NZ_SOZE01000047.1"/>
</dbReference>
<protein>
    <submittedName>
        <fullName evidence="2">Uncharacterized protein</fullName>
    </submittedName>
</protein>
<name>A0A4Y8S2Z6_9SPHI</name>
<feature type="region of interest" description="Disordered" evidence="1">
    <location>
        <begin position="1"/>
        <end position="23"/>
    </location>
</feature>
<evidence type="ECO:0000313" key="2">
    <source>
        <dbReference type="EMBL" id="TFF33352.1"/>
    </source>
</evidence>
<gene>
    <name evidence="2" type="ORF">E2R66_26195</name>
</gene>
<proteinExistence type="predicted"/>